<dbReference type="EMBL" id="MN740639">
    <property type="protein sequence ID" value="QHU36564.1"/>
    <property type="molecule type" value="Genomic_DNA"/>
</dbReference>
<feature type="region of interest" description="Disordered" evidence="1">
    <location>
        <begin position="1"/>
        <end position="24"/>
    </location>
</feature>
<reference evidence="2" key="1">
    <citation type="journal article" date="2020" name="Nature">
        <title>Giant virus diversity and host interactions through global metagenomics.</title>
        <authorList>
            <person name="Schulz F."/>
            <person name="Roux S."/>
            <person name="Paez-Espino D."/>
            <person name="Jungbluth S."/>
            <person name="Walsh D.A."/>
            <person name="Denef V.J."/>
            <person name="McMahon K.D."/>
            <person name="Konstantinidis K.T."/>
            <person name="Eloe-Fadrosh E.A."/>
            <person name="Kyrpides N.C."/>
            <person name="Woyke T."/>
        </authorList>
    </citation>
    <scope>NUCLEOTIDE SEQUENCE</scope>
    <source>
        <strain evidence="2">GVMAG-S-1035231-58</strain>
    </source>
</reference>
<sequence>MPRNTTGGSGHRSQRNSESNKTKANNKIIDSFLDDIASGQTMTDVHVGRVMRRLGSGMMEIFYVIPETIEKKERMVDKHVHAPLRGGMRGRGKKDVWVDVGSVILLAETGLSGTPFKIVSVFSDMQVQRYKDLAPKADPRLFVRGVVDETNEGGIEFAIEEGEDEVDIDDI</sequence>
<proteinExistence type="predicted"/>
<protein>
    <recommendedName>
        <fullName evidence="3">S1-like domain-containing protein</fullName>
    </recommendedName>
</protein>
<evidence type="ECO:0000256" key="1">
    <source>
        <dbReference type="SAM" id="MobiDB-lite"/>
    </source>
</evidence>
<accession>A0A6C0M441</accession>
<evidence type="ECO:0000313" key="2">
    <source>
        <dbReference type="EMBL" id="QHU36564.1"/>
    </source>
</evidence>
<organism evidence="2">
    <name type="scientific">viral metagenome</name>
    <dbReference type="NCBI Taxonomy" id="1070528"/>
    <lineage>
        <taxon>unclassified sequences</taxon>
        <taxon>metagenomes</taxon>
        <taxon>organismal metagenomes</taxon>
    </lineage>
</organism>
<evidence type="ECO:0008006" key="3">
    <source>
        <dbReference type="Google" id="ProtNLM"/>
    </source>
</evidence>
<dbReference type="AlphaFoldDB" id="A0A6C0M441"/>
<name>A0A6C0M441_9ZZZZ</name>